<organism evidence="3 4">
    <name type="scientific">Leptothrix cholodnii (strain ATCC 51168 / LMG 8142 / SP-6)</name>
    <name type="common">Leptothrix discophora (strain SP-6)</name>
    <dbReference type="NCBI Taxonomy" id="395495"/>
    <lineage>
        <taxon>Bacteria</taxon>
        <taxon>Pseudomonadati</taxon>
        <taxon>Pseudomonadota</taxon>
        <taxon>Betaproteobacteria</taxon>
        <taxon>Burkholderiales</taxon>
        <taxon>Sphaerotilaceae</taxon>
        <taxon>Leptothrix</taxon>
    </lineage>
</organism>
<dbReference type="Proteomes" id="UP000001693">
    <property type="component" value="Chromosome"/>
</dbReference>
<dbReference type="PANTHER" id="PTHR13420:SF7">
    <property type="entry name" value="UPF0235 PROTEIN C15ORF40"/>
    <property type="match status" value="1"/>
</dbReference>
<comment type="similarity">
    <text evidence="1 2">Belongs to the UPF0235 family.</text>
</comment>
<dbReference type="HOGENOM" id="CLU_130694_3_1_4"/>
<gene>
    <name evidence="3" type="ordered locus">Lcho_0384</name>
</gene>
<accession>B1XX13</accession>
<dbReference type="PANTHER" id="PTHR13420">
    <property type="entry name" value="UPF0235 PROTEIN C15ORF40"/>
    <property type="match status" value="1"/>
</dbReference>
<name>B1XX13_LEPCP</name>
<sequence>MPTSSRRTAVPAAVAGVPVLQAPFLIQQPDEVFLIDVAVVPNARRTEVVGLHDQALRLRLAAPPVDGAANDALQRWLADELGVSKQQVSLLRGASGRRKRLRVQVPPAQMAAWLAALRLAGLLDA</sequence>
<dbReference type="eggNOG" id="COG1872">
    <property type="taxonomic scope" value="Bacteria"/>
</dbReference>
<dbReference type="InterPro" id="IPR003746">
    <property type="entry name" value="DUF167"/>
</dbReference>
<dbReference type="SMART" id="SM01152">
    <property type="entry name" value="DUF167"/>
    <property type="match status" value="1"/>
</dbReference>
<dbReference type="InterPro" id="IPR036591">
    <property type="entry name" value="YggU-like_sf"/>
</dbReference>
<dbReference type="Gene3D" id="3.30.1200.10">
    <property type="entry name" value="YggU-like"/>
    <property type="match status" value="1"/>
</dbReference>
<protein>
    <recommendedName>
        <fullName evidence="2">UPF0235 protein Lcho_0384</fullName>
    </recommendedName>
</protein>
<dbReference type="SUPFAM" id="SSF69786">
    <property type="entry name" value="YggU-like"/>
    <property type="match status" value="1"/>
</dbReference>
<evidence type="ECO:0000256" key="1">
    <source>
        <dbReference type="ARBA" id="ARBA00010364"/>
    </source>
</evidence>
<evidence type="ECO:0000313" key="4">
    <source>
        <dbReference type="Proteomes" id="UP000001693"/>
    </source>
</evidence>
<dbReference type="OrthoDB" id="9800587at2"/>
<dbReference type="Pfam" id="PF02594">
    <property type="entry name" value="DUF167"/>
    <property type="match status" value="1"/>
</dbReference>
<dbReference type="KEGG" id="lch:Lcho_0384"/>
<dbReference type="EMBL" id="CP001013">
    <property type="protein sequence ID" value="ACB32659.1"/>
    <property type="molecule type" value="Genomic_DNA"/>
</dbReference>
<proteinExistence type="inferred from homology"/>
<dbReference type="RefSeq" id="WP_012345421.1">
    <property type="nucleotide sequence ID" value="NC_010524.1"/>
</dbReference>
<evidence type="ECO:0000313" key="3">
    <source>
        <dbReference type="EMBL" id="ACB32659.1"/>
    </source>
</evidence>
<keyword evidence="4" id="KW-1185">Reference proteome</keyword>
<dbReference type="GO" id="GO:0005737">
    <property type="term" value="C:cytoplasm"/>
    <property type="evidence" value="ECO:0007669"/>
    <property type="project" value="TreeGrafter"/>
</dbReference>
<evidence type="ECO:0000256" key="2">
    <source>
        <dbReference type="HAMAP-Rule" id="MF_00634"/>
    </source>
</evidence>
<dbReference type="AlphaFoldDB" id="B1XX13"/>
<dbReference type="NCBIfam" id="TIGR00251">
    <property type="entry name" value="DUF167 family protein"/>
    <property type="match status" value="1"/>
</dbReference>
<dbReference type="HAMAP" id="MF_00634">
    <property type="entry name" value="UPF0235"/>
    <property type="match status" value="1"/>
</dbReference>
<reference evidence="3 4" key="1">
    <citation type="submission" date="2008-03" db="EMBL/GenBank/DDBJ databases">
        <title>Complete sequence of Leptothrix cholodnii SP-6.</title>
        <authorList>
            <consortium name="US DOE Joint Genome Institute"/>
            <person name="Copeland A."/>
            <person name="Lucas S."/>
            <person name="Lapidus A."/>
            <person name="Glavina del Rio T."/>
            <person name="Dalin E."/>
            <person name="Tice H."/>
            <person name="Bruce D."/>
            <person name="Goodwin L."/>
            <person name="Pitluck S."/>
            <person name="Chertkov O."/>
            <person name="Brettin T."/>
            <person name="Detter J.C."/>
            <person name="Han C."/>
            <person name="Kuske C.R."/>
            <person name="Schmutz J."/>
            <person name="Larimer F."/>
            <person name="Land M."/>
            <person name="Hauser L."/>
            <person name="Kyrpides N."/>
            <person name="Lykidis A."/>
            <person name="Emerson D."/>
            <person name="Richardson P."/>
        </authorList>
    </citation>
    <scope>NUCLEOTIDE SEQUENCE [LARGE SCALE GENOMIC DNA]</scope>
    <source>
        <strain evidence="4">ATCC 51168 / LMG 8142 / SP-6</strain>
    </source>
</reference>